<proteinExistence type="inferred from homology"/>
<feature type="binding site" evidence="10">
    <location>
        <position position="102"/>
    </location>
    <ligand>
        <name>substrate</name>
    </ligand>
</feature>
<accession>A0A6G1GPL5</accession>
<dbReference type="SUPFAM" id="SSF56024">
    <property type="entry name" value="Phospholipase D/nuclease"/>
    <property type="match status" value="2"/>
</dbReference>
<evidence type="ECO:0000256" key="11">
    <source>
        <dbReference type="PIRSR" id="PIRSR610347-3"/>
    </source>
</evidence>
<sequence>YINSPFKLTRIRDLPPASNVDTVSISDILGSPMIKEVWIFNFLFDIDFIMANLDRDVRNEVSVKIVHGFHNGDEVLETDARRWPRVRLIPTWVPDWGTHHSKMMVLIYHDECMRIVVHTSNMIEKDWTNLTQGVWMSPFLPLKDATTPIKPRASHASGSSAFATSESPDPPFGTGERFKLDLVRYLHGYDKLVQHLIAIIDDYDFSAIHAAFIGSVPGHTDAIPGDSKTAWGWPGLREVLHHVSCRDEEGEVPQIAMQVSSIATLGGKRDWIDNFLDVLSTKAPLTENELLLLPISKGKSKVRDIKPEPHLIFSTPEEIRTSLDGYASGGSIHAKVSSASQKKQLAYLHPMMRHWDASVLSPKPPAQPPSRQALRGKAAPHIKTYIRFSSARMDRIDWALLTSANLSTQAWGHVAKERHGKGKVWVSSYECGVLVWPALFAESGNKKEDVAMVPVFGKDKAEPGDVGRVENRQERNDGGGGESAKEGLDMRKPKTVVGIRMPYDLPLVPYEEDEQPWAKEMVHVEPDFLGWVWMG</sequence>
<evidence type="ECO:0000256" key="4">
    <source>
        <dbReference type="ARBA" id="ARBA00022763"/>
    </source>
</evidence>
<feature type="non-terminal residue" evidence="13">
    <location>
        <position position="535"/>
    </location>
</feature>
<organism evidence="13 14">
    <name type="scientific">Aulographum hederae CBS 113979</name>
    <dbReference type="NCBI Taxonomy" id="1176131"/>
    <lineage>
        <taxon>Eukaryota</taxon>
        <taxon>Fungi</taxon>
        <taxon>Dikarya</taxon>
        <taxon>Ascomycota</taxon>
        <taxon>Pezizomycotina</taxon>
        <taxon>Dothideomycetes</taxon>
        <taxon>Pleosporomycetidae</taxon>
        <taxon>Aulographales</taxon>
        <taxon>Aulographaceae</taxon>
    </lineage>
</organism>
<dbReference type="EMBL" id="ML977181">
    <property type="protein sequence ID" value="KAF1982772.1"/>
    <property type="molecule type" value="Genomic_DNA"/>
</dbReference>
<keyword evidence="4" id="KW-0227">DNA damage</keyword>
<evidence type="ECO:0000313" key="14">
    <source>
        <dbReference type="Proteomes" id="UP000800041"/>
    </source>
</evidence>
<dbReference type="Proteomes" id="UP000800041">
    <property type="component" value="Unassembled WGS sequence"/>
</dbReference>
<evidence type="ECO:0000256" key="10">
    <source>
        <dbReference type="PIRSR" id="PIRSR610347-2"/>
    </source>
</evidence>
<feature type="non-terminal residue" evidence="13">
    <location>
        <position position="1"/>
    </location>
</feature>
<dbReference type="InterPro" id="IPR010347">
    <property type="entry name" value="Tdp1"/>
</dbReference>
<dbReference type="PANTHER" id="PTHR12415">
    <property type="entry name" value="TYROSYL-DNA PHOSPHODIESTERASE 1"/>
    <property type="match status" value="1"/>
</dbReference>
<keyword evidence="5" id="KW-0378">Hydrolase</keyword>
<dbReference type="GO" id="GO:0006281">
    <property type="term" value="P:DNA repair"/>
    <property type="evidence" value="ECO:0007669"/>
    <property type="project" value="UniProtKB-KW"/>
</dbReference>
<dbReference type="Pfam" id="PF06087">
    <property type="entry name" value="Tyr-DNA_phospho"/>
    <property type="match status" value="1"/>
</dbReference>
<evidence type="ECO:0000256" key="9">
    <source>
        <dbReference type="PIRSR" id="PIRSR610347-1"/>
    </source>
</evidence>
<comment type="subcellular location">
    <subcellularLocation>
        <location evidence="1">Nucleus</location>
    </subcellularLocation>
</comment>
<gene>
    <name evidence="13" type="ORF">K402DRAFT_308850</name>
</gene>
<feature type="site" description="Interaction with DNA" evidence="11">
    <location>
        <position position="407"/>
    </location>
</feature>
<evidence type="ECO:0000256" key="7">
    <source>
        <dbReference type="ARBA" id="ARBA00023204"/>
    </source>
</evidence>
<comment type="similarity">
    <text evidence="2">Belongs to the tyrosyl-DNA phosphodiesterase family.</text>
</comment>
<dbReference type="GO" id="GO:0005634">
    <property type="term" value="C:nucleus"/>
    <property type="evidence" value="ECO:0007669"/>
    <property type="project" value="UniProtKB-SubCell"/>
</dbReference>
<reference evidence="13" key="1">
    <citation type="journal article" date="2020" name="Stud. Mycol.">
        <title>101 Dothideomycetes genomes: a test case for predicting lifestyles and emergence of pathogens.</title>
        <authorList>
            <person name="Haridas S."/>
            <person name="Albert R."/>
            <person name="Binder M."/>
            <person name="Bloem J."/>
            <person name="Labutti K."/>
            <person name="Salamov A."/>
            <person name="Andreopoulos B."/>
            <person name="Baker S."/>
            <person name="Barry K."/>
            <person name="Bills G."/>
            <person name="Bluhm B."/>
            <person name="Cannon C."/>
            <person name="Castanera R."/>
            <person name="Culley D."/>
            <person name="Daum C."/>
            <person name="Ezra D."/>
            <person name="Gonzalez J."/>
            <person name="Henrissat B."/>
            <person name="Kuo A."/>
            <person name="Liang C."/>
            <person name="Lipzen A."/>
            <person name="Lutzoni F."/>
            <person name="Magnuson J."/>
            <person name="Mondo S."/>
            <person name="Nolan M."/>
            <person name="Ohm R."/>
            <person name="Pangilinan J."/>
            <person name="Park H.-J."/>
            <person name="Ramirez L."/>
            <person name="Alfaro M."/>
            <person name="Sun H."/>
            <person name="Tritt A."/>
            <person name="Yoshinaga Y."/>
            <person name="Zwiers L.-H."/>
            <person name="Turgeon B."/>
            <person name="Goodwin S."/>
            <person name="Spatafora J."/>
            <person name="Crous P."/>
            <person name="Grigoriev I."/>
        </authorList>
    </citation>
    <scope>NUCLEOTIDE SEQUENCE</scope>
    <source>
        <strain evidence="13">CBS 113979</strain>
    </source>
</reference>
<evidence type="ECO:0000256" key="2">
    <source>
        <dbReference type="ARBA" id="ARBA00010205"/>
    </source>
</evidence>
<dbReference type="GO" id="GO:0003697">
    <property type="term" value="F:single-stranded DNA binding"/>
    <property type="evidence" value="ECO:0007669"/>
    <property type="project" value="TreeGrafter"/>
</dbReference>
<protein>
    <submittedName>
        <fullName evidence="13">Phospholipase D/nuclease</fullName>
    </submittedName>
</protein>
<keyword evidence="8" id="KW-0539">Nucleus</keyword>
<keyword evidence="6" id="KW-0269">Exonuclease</keyword>
<evidence type="ECO:0000256" key="5">
    <source>
        <dbReference type="ARBA" id="ARBA00022801"/>
    </source>
</evidence>
<dbReference type="GO" id="GO:0004527">
    <property type="term" value="F:exonuclease activity"/>
    <property type="evidence" value="ECO:0007669"/>
    <property type="project" value="UniProtKB-KW"/>
</dbReference>
<dbReference type="Gene3D" id="3.30.870.10">
    <property type="entry name" value="Endonuclease Chain A"/>
    <property type="match status" value="2"/>
</dbReference>
<feature type="region of interest" description="Disordered" evidence="12">
    <location>
        <begin position="150"/>
        <end position="170"/>
    </location>
</feature>
<dbReference type="GO" id="GO:0003690">
    <property type="term" value="F:double-stranded DNA binding"/>
    <property type="evidence" value="ECO:0007669"/>
    <property type="project" value="TreeGrafter"/>
</dbReference>
<keyword evidence="14" id="KW-1185">Reference proteome</keyword>
<dbReference type="PANTHER" id="PTHR12415:SF0">
    <property type="entry name" value="TYROSYL-DNA PHOSPHODIESTERASE 1"/>
    <property type="match status" value="1"/>
</dbReference>
<evidence type="ECO:0000256" key="6">
    <source>
        <dbReference type="ARBA" id="ARBA00022839"/>
    </source>
</evidence>
<feature type="region of interest" description="Disordered" evidence="12">
    <location>
        <begin position="461"/>
        <end position="489"/>
    </location>
</feature>
<keyword evidence="7" id="KW-0234">DNA repair</keyword>
<feature type="active site" description="Proton donor/acceptor" evidence="9">
    <location>
        <position position="381"/>
    </location>
</feature>
<evidence type="ECO:0000256" key="1">
    <source>
        <dbReference type="ARBA" id="ARBA00004123"/>
    </source>
</evidence>
<dbReference type="OrthoDB" id="47785at2759"/>
<dbReference type="CDD" id="cd09123">
    <property type="entry name" value="PLDc_Tdp1_2"/>
    <property type="match status" value="1"/>
</dbReference>
<dbReference type="GO" id="GO:0017005">
    <property type="term" value="F:3'-tyrosyl-DNA phosphodiesterase activity"/>
    <property type="evidence" value="ECO:0007669"/>
    <property type="project" value="TreeGrafter"/>
</dbReference>
<dbReference type="AlphaFoldDB" id="A0A6G1GPL5"/>
<feature type="active site" description="Nucleophile" evidence="9">
    <location>
        <position position="100"/>
    </location>
</feature>
<evidence type="ECO:0000256" key="12">
    <source>
        <dbReference type="SAM" id="MobiDB-lite"/>
    </source>
</evidence>
<feature type="binding site" evidence="10">
    <location>
        <position position="383"/>
    </location>
    <ligand>
        <name>substrate</name>
    </ligand>
</feature>
<keyword evidence="3" id="KW-0540">Nuclease</keyword>
<feature type="compositionally biased region" description="Polar residues" evidence="12">
    <location>
        <begin position="156"/>
        <end position="167"/>
    </location>
</feature>
<evidence type="ECO:0000256" key="8">
    <source>
        <dbReference type="ARBA" id="ARBA00023242"/>
    </source>
</evidence>
<name>A0A6G1GPL5_9PEZI</name>
<evidence type="ECO:0000256" key="3">
    <source>
        <dbReference type="ARBA" id="ARBA00022722"/>
    </source>
</evidence>
<evidence type="ECO:0000313" key="13">
    <source>
        <dbReference type="EMBL" id="KAF1982772.1"/>
    </source>
</evidence>